<gene>
    <name evidence="3" type="ORF">BofuT4_P023270.1</name>
</gene>
<dbReference type="Proteomes" id="UP000008177">
    <property type="component" value="Unplaced contigs"/>
</dbReference>
<dbReference type="HOGENOM" id="CLU_1834857_0_0_1"/>
<dbReference type="OrthoDB" id="3515552at2759"/>
<dbReference type="AlphaFoldDB" id="G2YH25"/>
<accession>G2YH25</accession>
<evidence type="ECO:0000256" key="1">
    <source>
        <dbReference type="SAM" id="MobiDB-lite"/>
    </source>
</evidence>
<feature type="signal peptide" evidence="2">
    <location>
        <begin position="1"/>
        <end position="22"/>
    </location>
</feature>
<dbReference type="InParanoid" id="G2YH25"/>
<name>G2YH25_BOTF4</name>
<reference evidence="4" key="1">
    <citation type="journal article" date="2011" name="PLoS Genet.">
        <title>Genomic analysis of the necrotrophic fungal pathogens Sclerotinia sclerotiorum and Botrytis cinerea.</title>
        <authorList>
            <person name="Amselem J."/>
            <person name="Cuomo C.A."/>
            <person name="van Kan J.A."/>
            <person name="Viaud M."/>
            <person name="Benito E.P."/>
            <person name="Couloux A."/>
            <person name="Coutinho P.M."/>
            <person name="de Vries R.P."/>
            <person name="Dyer P.S."/>
            <person name="Fillinger S."/>
            <person name="Fournier E."/>
            <person name="Gout L."/>
            <person name="Hahn M."/>
            <person name="Kohn L."/>
            <person name="Lapalu N."/>
            <person name="Plummer K.M."/>
            <person name="Pradier J.M."/>
            <person name="Quevillon E."/>
            <person name="Sharon A."/>
            <person name="Simon A."/>
            <person name="ten Have A."/>
            <person name="Tudzynski B."/>
            <person name="Tudzynski P."/>
            <person name="Wincker P."/>
            <person name="Andrew M."/>
            <person name="Anthouard V."/>
            <person name="Beever R.E."/>
            <person name="Beffa R."/>
            <person name="Benoit I."/>
            <person name="Bouzid O."/>
            <person name="Brault B."/>
            <person name="Chen Z."/>
            <person name="Choquer M."/>
            <person name="Collemare J."/>
            <person name="Cotton P."/>
            <person name="Danchin E.G."/>
            <person name="Da Silva C."/>
            <person name="Gautier A."/>
            <person name="Giraud C."/>
            <person name="Giraud T."/>
            <person name="Gonzalez C."/>
            <person name="Grossetete S."/>
            <person name="Guldener U."/>
            <person name="Henrissat B."/>
            <person name="Howlett B.J."/>
            <person name="Kodira C."/>
            <person name="Kretschmer M."/>
            <person name="Lappartient A."/>
            <person name="Leroch M."/>
            <person name="Levis C."/>
            <person name="Mauceli E."/>
            <person name="Neuveglise C."/>
            <person name="Oeser B."/>
            <person name="Pearson M."/>
            <person name="Poulain J."/>
            <person name="Poussereau N."/>
            <person name="Quesneville H."/>
            <person name="Rascle C."/>
            <person name="Schumacher J."/>
            <person name="Segurens B."/>
            <person name="Sexton A."/>
            <person name="Silva E."/>
            <person name="Sirven C."/>
            <person name="Soanes D.M."/>
            <person name="Talbot N.J."/>
            <person name="Templeton M."/>
            <person name="Yandava C."/>
            <person name="Yarden O."/>
            <person name="Zeng Q."/>
            <person name="Rollins J.A."/>
            <person name="Lebrun M.H."/>
            <person name="Dickman M."/>
        </authorList>
    </citation>
    <scope>NUCLEOTIDE SEQUENCE [LARGE SCALE GENOMIC DNA]</scope>
    <source>
        <strain evidence="4">T4</strain>
    </source>
</reference>
<feature type="region of interest" description="Disordered" evidence="1">
    <location>
        <begin position="48"/>
        <end position="74"/>
    </location>
</feature>
<proteinExistence type="predicted"/>
<keyword evidence="2" id="KW-0732">Signal</keyword>
<dbReference type="EMBL" id="FQ790332">
    <property type="protein sequence ID" value="CCD51059.1"/>
    <property type="molecule type" value="Genomic_DNA"/>
</dbReference>
<evidence type="ECO:0000313" key="3">
    <source>
        <dbReference type="EMBL" id="CCD51059.1"/>
    </source>
</evidence>
<sequence>MRYSIIWLAAVLMALGLHGINASIDHAHFTKNLIPRLEVFKSKSPAEIIPETEEITRSNTETESNPPPQQEITEACDTSHPGLCTDWDSVELKASREYRNVNHGGYNADEGIIVVDDVEAANDNLASSNPKRDMVADCRN</sequence>
<organism evidence="3 4">
    <name type="scientific">Botryotinia fuckeliana (strain T4)</name>
    <name type="common">Noble rot fungus</name>
    <name type="synonym">Botrytis cinerea</name>
    <dbReference type="NCBI Taxonomy" id="999810"/>
    <lineage>
        <taxon>Eukaryota</taxon>
        <taxon>Fungi</taxon>
        <taxon>Dikarya</taxon>
        <taxon>Ascomycota</taxon>
        <taxon>Pezizomycotina</taxon>
        <taxon>Leotiomycetes</taxon>
        <taxon>Helotiales</taxon>
        <taxon>Sclerotiniaceae</taxon>
        <taxon>Botrytis</taxon>
    </lineage>
</organism>
<evidence type="ECO:0000256" key="2">
    <source>
        <dbReference type="SAM" id="SignalP"/>
    </source>
</evidence>
<protein>
    <submittedName>
        <fullName evidence="3">Uncharacterized protein</fullName>
    </submittedName>
</protein>
<feature type="chain" id="PRO_5003440558" evidence="2">
    <location>
        <begin position="23"/>
        <end position="140"/>
    </location>
</feature>
<evidence type="ECO:0000313" key="4">
    <source>
        <dbReference type="Proteomes" id="UP000008177"/>
    </source>
</evidence>